<dbReference type="InterPro" id="IPR002182">
    <property type="entry name" value="NB-ARC"/>
</dbReference>
<dbReference type="PANTHER" id="PTHR23155">
    <property type="entry name" value="DISEASE RESISTANCE PROTEIN RP"/>
    <property type="match status" value="1"/>
</dbReference>
<keyword evidence="6" id="KW-0175">Coiled coil</keyword>
<organism evidence="11">
    <name type="scientific">Oryza barthii</name>
    <dbReference type="NCBI Taxonomy" id="65489"/>
    <lineage>
        <taxon>Eukaryota</taxon>
        <taxon>Viridiplantae</taxon>
        <taxon>Streptophyta</taxon>
        <taxon>Embryophyta</taxon>
        <taxon>Tracheophyta</taxon>
        <taxon>Spermatophyta</taxon>
        <taxon>Magnoliopsida</taxon>
        <taxon>Liliopsida</taxon>
        <taxon>Poales</taxon>
        <taxon>Poaceae</taxon>
        <taxon>BOP clade</taxon>
        <taxon>Oryzoideae</taxon>
        <taxon>Oryzeae</taxon>
        <taxon>Oryzinae</taxon>
        <taxon>Oryza</taxon>
    </lineage>
</organism>
<accession>A0A0D3FJY5</accession>
<evidence type="ECO:0000313" key="12">
    <source>
        <dbReference type="Proteomes" id="UP000026960"/>
    </source>
</evidence>
<feature type="domain" description="Disease resistance N-terminal" evidence="8">
    <location>
        <begin position="12"/>
        <end position="90"/>
    </location>
</feature>
<evidence type="ECO:0000259" key="10">
    <source>
        <dbReference type="Pfam" id="PF23598"/>
    </source>
</evidence>
<comment type="similarity">
    <text evidence="1">Belongs to the disease resistance NB-LRR family.</text>
</comment>
<dbReference type="Proteomes" id="UP000026960">
    <property type="component" value="Chromosome 3"/>
</dbReference>
<dbReference type="InterPro" id="IPR032675">
    <property type="entry name" value="LRR_dom_sf"/>
</dbReference>
<dbReference type="eggNOG" id="KOG4658">
    <property type="taxonomic scope" value="Eukaryota"/>
</dbReference>
<dbReference type="GO" id="GO:0043531">
    <property type="term" value="F:ADP binding"/>
    <property type="evidence" value="ECO:0007669"/>
    <property type="project" value="InterPro"/>
</dbReference>
<dbReference type="Pfam" id="PF23559">
    <property type="entry name" value="WHD_DRP"/>
    <property type="match status" value="1"/>
</dbReference>
<dbReference type="Pfam" id="PF18052">
    <property type="entry name" value="Rx_N"/>
    <property type="match status" value="1"/>
</dbReference>
<dbReference type="CDD" id="cd14798">
    <property type="entry name" value="RX-CC_like"/>
    <property type="match status" value="1"/>
</dbReference>
<dbReference type="InterPro" id="IPR041118">
    <property type="entry name" value="Rx_N"/>
</dbReference>
<protein>
    <submittedName>
        <fullName evidence="11">Uncharacterized protein</fullName>
    </submittedName>
</protein>
<evidence type="ECO:0000256" key="3">
    <source>
        <dbReference type="ARBA" id="ARBA00022737"/>
    </source>
</evidence>
<dbReference type="PaxDb" id="65489-OBART03G21820.1"/>
<feature type="domain" description="NB-ARC" evidence="7">
    <location>
        <begin position="197"/>
        <end position="364"/>
    </location>
</feature>
<dbReference type="SUPFAM" id="SSF52540">
    <property type="entry name" value="P-loop containing nucleoside triphosphate hydrolases"/>
    <property type="match status" value="1"/>
</dbReference>
<reference evidence="11" key="1">
    <citation type="journal article" date="2009" name="Rice">
        <title>De Novo Next Generation Sequencing of Plant Genomes.</title>
        <authorList>
            <person name="Rounsley S."/>
            <person name="Marri P.R."/>
            <person name="Yu Y."/>
            <person name="He R."/>
            <person name="Sisneros N."/>
            <person name="Goicoechea J.L."/>
            <person name="Lee S.J."/>
            <person name="Angelova A."/>
            <person name="Kudrna D."/>
            <person name="Luo M."/>
            <person name="Affourtit J."/>
            <person name="Desany B."/>
            <person name="Knight J."/>
            <person name="Niazi F."/>
            <person name="Egholm M."/>
            <person name="Wing R.A."/>
        </authorList>
    </citation>
    <scope>NUCLEOTIDE SEQUENCE [LARGE SCALE GENOMIC DNA]</scope>
    <source>
        <strain evidence="11">cv. IRGC 105608</strain>
    </source>
</reference>
<dbReference type="Gene3D" id="3.80.10.10">
    <property type="entry name" value="Ribonuclease Inhibitor"/>
    <property type="match status" value="1"/>
</dbReference>
<dbReference type="HOGENOM" id="CLU_000837_25_4_1"/>
<name>A0A0D3FJY5_9ORYZ</name>
<dbReference type="Gramene" id="OBART03G21820.1">
    <property type="protein sequence ID" value="OBART03G21820.1"/>
    <property type="gene ID" value="OBART03G21820"/>
</dbReference>
<dbReference type="InterPro" id="IPR042197">
    <property type="entry name" value="Apaf_helical"/>
</dbReference>
<reference evidence="11" key="2">
    <citation type="submission" date="2015-03" db="UniProtKB">
        <authorList>
            <consortium name="EnsemblPlants"/>
        </authorList>
    </citation>
    <scope>IDENTIFICATION</scope>
</reference>
<dbReference type="Pfam" id="PF23598">
    <property type="entry name" value="LRR_14"/>
    <property type="match status" value="1"/>
</dbReference>
<dbReference type="Gene3D" id="3.40.50.300">
    <property type="entry name" value="P-loop containing nucleotide triphosphate hydrolases"/>
    <property type="match status" value="1"/>
</dbReference>
<dbReference type="Gene3D" id="1.20.5.4130">
    <property type="match status" value="1"/>
</dbReference>
<dbReference type="AlphaFoldDB" id="A0A0D3FJY5"/>
<dbReference type="GO" id="GO:0042742">
    <property type="term" value="P:defense response to bacterium"/>
    <property type="evidence" value="ECO:0007669"/>
    <property type="project" value="UniProtKB-ARBA"/>
</dbReference>
<dbReference type="InterPro" id="IPR038005">
    <property type="entry name" value="RX-like_CC"/>
</dbReference>
<dbReference type="InterPro" id="IPR027417">
    <property type="entry name" value="P-loop_NTPase"/>
</dbReference>
<dbReference type="FunFam" id="3.40.50.300:FF:001091">
    <property type="entry name" value="Probable disease resistance protein At1g61300"/>
    <property type="match status" value="1"/>
</dbReference>
<dbReference type="Pfam" id="PF00931">
    <property type="entry name" value="NB-ARC"/>
    <property type="match status" value="1"/>
</dbReference>
<dbReference type="Gene3D" id="1.10.10.10">
    <property type="entry name" value="Winged helix-like DNA-binding domain superfamily/Winged helix DNA-binding domain"/>
    <property type="match status" value="1"/>
</dbReference>
<evidence type="ECO:0000256" key="5">
    <source>
        <dbReference type="ARBA" id="ARBA00022821"/>
    </source>
</evidence>
<evidence type="ECO:0000256" key="4">
    <source>
        <dbReference type="ARBA" id="ARBA00022741"/>
    </source>
</evidence>
<dbReference type="SUPFAM" id="SSF52047">
    <property type="entry name" value="RNI-like"/>
    <property type="match status" value="1"/>
</dbReference>
<proteinExistence type="inferred from homology"/>
<dbReference type="InterPro" id="IPR044974">
    <property type="entry name" value="Disease_R_plants"/>
</dbReference>
<evidence type="ECO:0000256" key="6">
    <source>
        <dbReference type="ARBA" id="ARBA00023054"/>
    </source>
</evidence>
<keyword evidence="2" id="KW-0433">Leucine-rich repeat</keyword>
<dbReference type="InterPro" id="IPR058922">
    <property type="entry name" value="WHD_DRP"/>
</dbReference>
<dbReference type="STRING" id="65489.A0A0D3FJY5"/>
<evidence type="ECO:0000256" key="2">
    <source>
        <dbReference type="ARBA" id="ARBA00022614"/>
    </source>
</evidence>
<evidence type="ECO:0000313" key="11">
    <source>
        <dbReference type="EnsemblPlants" id="OBART03G21820.1"/>
    </source>
</evidence>
<dbReference type="Gene3D" id="1.10.8.430">
    <property type="entry name" value="Helical domain of apoptotic protease-activating factors"/>
    <property type="match status" value="1"/>
</dbReference>
<dbReference type="PRINTS" id="PR00364">
    <property type="entry name" value="DISEASERSIST"/>
</dbReference>
<dbReference type="InterPro" id="IPR036388">
    <property type="entry name" value="WH-like_DNA-bd_sf"/>
</dbReference>
<dbReference type="GO" id="GO:0009626">
    <property type="term" value="P:plant-type hypersensitive response"/>
    <property type="evidence" value="ECO:0007669"/>
    <property type="project" value="UniProtKB-ARBA"/>
</dbReference>
<keyword evidence="4" id="KW-0547">Nucleotide-binding</keyword>
<keyword evidence="5" id="KW-0611">Plant defense</keyword>
<keyword evidence="12" id="KW-1185">Reference proteome</keyword>
<dbReference type="GO" id="GO:0002758">
    <property type="term" value="P:innate immune response-activating signaling pathway"/>
    <property type="evidence" value="ECO:0007669"/>
    <property type="project" value="UniProtKB-ARBA"/>
</dbReference>
<feature type="domain" description="Disease resistance R13L4/SHOC-2-like LRR" evidence="10">
    <location>
        <begin position="575"/>
        <end position="831"/>
    </location>
</feature>
<dbReference type="InterPro" id="IPR055414">
    <property type="entry name" value="LRR_R13L4/SHOC2-like"/>
</dbReference>
<sequence>MESVVVTAAEGAMKTLLGKLGSFLSQEPRLLGGVRGELQYIKDELESMNAFLQNLAATSSHSVQVKIWMKQVREMAYDAEDCIDEFQHHFGGYCGNGIVGFIYRMKHLMYTLKVRHRIVMQVQELKVRARDVSDRYARYSGANAIVDASDSKNTTTSISTCLSLDPRQVIGFIQDDLLVGINNRRDRVLTYLRVDSDQELRVISIFGFGGLGKTTLAKAIYDSPQVKNGQFHCQAFVTVSQKIDLKALLRDMLGQLIPPASDQHVSSDIEDEHLKAIEVWDVKRLGDKLRSYLDDKRYLVILDDIWSDSAWDTFKFLLPKNHVGSVIIVTTRIRSVANYCSHLQHDYSYEIEPLNEIESKELFLRRLFGQLHECPQNIQKVSESVLKKCGGMPLAINSIAGLLASRPVKSLEEMQNLQNSLGSEMDSFSTMEKIKQILLLSYNDLPYHLKTCFLYFSIFPEDYKIKRKNVVRQWVAEGFVSDKRGQSAEQVAESYFAEFINRSIVQPLDISDSGKVKTCRIHDIMLEVIIEMSVEQNFISLMGDQHTMISYDKVRRLSLHGHGAYNLSTSLELSHIRSLSSFGDMPRALRFDRARLLRVLDLESCEFLRNRQLHHICALFHLKYLSLRRAHNIDRLPRKIKKLQSLETLDLRGKGIDKLPASFIELENLVHFRSGSSYLPHGFGRMKSILTLGLIEISDDTSWRIQEIGCLMQLEKLRIWSRDGMNKENWESLLTVIENLSRRLLSLSIETDRRTCSLPLDFSSSPPLLLRSLLLYGSLEALPSWMASLDNLVKLTLGGTKLEEDDIQILQKLPRLFSLRLWFAFAVEKFVVAP</sequence>
<evidence type="ECO:0000259" key="9">
    <source>
        <dbReference type="Pfam" id="PF23559"/>
    </source>
</evidence>
<feature type="domain" description="Disease resistance protein winged helix" evidence="9">
    <location>
        <begin position="458"/>
        <end position="529"/>
    </location>
</feature>
<dbReference type="EnsemblPlants" id="OBART03G21820.1">
    <property type="protein sequence ID" value="OBART03G21820.1"/>
    <property type="gene ID" value="OBART03G21820"/>
</dbReference>
<keyword evidence="3" id="KW-0677">Repeat</keyword>
<dbReference type="PANTHER" id="PTHR23155:SF1205">
    <property type="entry name" value="DISEASE RESISTANCE PROTEIN RPM1"/>
    <property type="match status" value="1"/>
</dbReference>
<evidence type="ECO:0000256" key="1">
    <source>
        <dbReference type="ARBA" id="ARBA00008894"/>
    </source>
</evidence>
<evidence type="ECO:0000259" key="8">
    <source>
        <dbReference type="Pfam" id="PF18052"/>
    </source>
</evidence>
<dbReference type="FunFam" id="1.10.10.10:FF:000322">
    <property type="entry name" value="Probable disease resistance protein At1g63360"/>
    <property type="match status" value="1"/>
</dbReference>
<evidence type="ECO:0000259" key="7">
    <source>
        <dbReference type="Pfam" id="PF00931"/>
    </source>
</evidence>